<sequence length="869" mass="98874">MKTEVIHDSEAKSNSTPWKRSFNNISSNSLNNNFCQKDNSPEPPQNSANNSTLSLHIAAYEDLFEVGDSSAGNEEQIKKSKNANTVWSFQQFKDSKFITNPFEFPRQQENAKDNHPEVMQFKASQRLLNPNETEPTTTDEPGDVPKRTSNGKEYEDEYYESSDSNSGLDVPSDDEDKKSNVSENSGTSSGLEVPSEDDEQNDTKIKREPKKVFNEEERFEFVNKLENAAKSIRNSSAFEILRQYELFLKKVPDSIKPTSVGDTVTAACCAEMCALKFSPDFVMRARLRIPTSNIEKIHFFQFMIIQSCTTYGGRFFPKINETPICEEFFRRLYVIPKGRFDSFVEQLALGFAEPLPHGNKGKSIEHSSTSLRAAKLLTRVDPIAQPHPSDHSYFLPAGSTKTEIIKRVDFNTSLKINPTQEFGRLHRTFRFHKANSFTKCKTCVHLKVAMKNVQLSLEDRNEAEIHLKNHWKNIENDRRDAFMRELASLHETHYLLALGHDGMSKELSKFPNPTTLNTKLLTDTMKMMCSLNLSLAHRQTGDTPYQLHCFWNIDQMSGAKASTVITQCFYTLSYCNPIPPYISIQLDNCASNKCYTTLGAFGLLLLWIPKLTAIYICTSEVGHTHNEIDQKFGVFAKALKGYARFAEKTFKGLKTNNLLPTTYDFEELVRKNVVENGQLAKNHFFELTRQPDNTVTVKIARFLRSENYLPSNDSAGFKLFKEPPNADEFPKIIEPNKFDIEKHTKLCKALSNSMSPENFEELSNLPQYITENYNPEPFEVLLKRISDNVVAPNINVIVPEDPENAHVEAFLNRIKKVWDPLTSEAADTSISTNSNAETPKKRPSKRKTTDTPSSSGTEPKKQRRNKKFN</sequence>
<evidence type="ECO:0000313" key="2">
    <source>
        <dbReference type="WBParaSite" id="ES5_v2.g20311.t1"/>
    </source>
</evidence>
<protein>
    <submittedName>
        <fullName evidence="2">Uncharacterized protein</fullName>
    </submittedName>
</protein>
<accession>A0AC34FS86</accession>
<name>A0AC34FS86_9BILA</name>
<dbReference type="WBParaSite" id="ES5_v2.g20311.t1">
    <property type="protein sequence ID" value="ES5_v2.g20311.t1"/>
    <property type="gene ID" value="ES5_v2.g20311"/>
</dbReference>
<dbReference type="Proteomes" id="UP000887579">
    <property type="component" value="Unplaced"/>
</dbReference>
<organism evidence="1 2">
    <name type="scientific">Panagrolaimus sp. ES5</name>
    <dbReference type="NCBI Taxonomy" id="591445"/>
    <lineage>
        <taxon>Eukaryota</taxon>
        <taxon>Metazoa</taxon>
        <taxon>Ecdysozoa</taxon>
        <taxon>Nematoda</taxon>
        <taxon>Chromadorea</taxon>
        <taxon>Rhabditida</taxon>
        <taxon>Tylenchina</taxon>
        <taxon>Panagrolaimomorpha</taxon>
        <taxon>Panagrolaimoidea</taxon>
        <taxon>Panagrolaimidae</taxon>
        <taxon>Panagrolaimus</taxon>
    </lineage>
</organism>
<reference evidence="2" key="1">
    <citation type="submission" date="2022-11" db="UniProtKB">
        <authorList>
            <consortium name="WormBaseParasite"/>
        </authorList>
    </citation>
    <scope>IDENTIFICATION</scope>
</reference>
<proteinExistence type="predicted"/>
<evidence type="ECO:0000313" key="1">
    <source>
        <dbReference type="Proteomes" id="UP000887579"/>
    </source>
</evidence>